<name>A0A818VI83_9BILA</name>
<dbReference type="EMBL" id="CAJOAZ010000789">
    <property type="protein sequence ID" value="CAF3713650.1"/>
    <property type="molecule type" value="Genomic_DNA"/>
</dbReference>
<evidence type="ECO:0000313" key="8">
    <source>
        <dbReference type="EMBL" id="CAF3561131.1"/>
    </source>
</evidence>
<dbReference type="EMBL" id="CAJOAY010000151">
    <property type="protein sequence ID" value="CAF3561131.1"/>
    <property type="molecule type" value="Genomic_DNA"/>
</dbReference>
<dbReference type="EMBL" id="CAJNOG010000713">
    <property type="protein sequence ID" value="CAF1342142.1"/>
    <property type="molecule type" value="Genomic_DNA"/>
</dbReference>
<evidence type="ECO:0000313" key="6">
    <source>
        <dbReference type="EMBL" id="CAF1342142.1"/>
    </source>
</evidence>
<dbReference type="EMBL" id="CAJNON010000571">
    <property type="protein sequence ID" value="CAF1320567.1"/>
    <property type="molecule type" value="Genomic_DNA"/>
</dbReference>
<organism evidence="10 12">
    <name type="scientific">Adineta steineri</name>
    <dbReference type="NCBI Taxonomy" id="433720"/>
    <lineage>
        <taxon>Eukaryota</taxon>
        <taxon>Metazoa</taxon>
        <taxon>Spiralia</taxon>
        <taxon>Gnathifera</taxon>
        <taxon>Rotifera</taxon>
        <taxon>Eurotatoria</taxon>
        <taxon>Bdelloidea</taxon>
        <taxon>Adinetida</taxon>
        <taxon>Adinetidae</taxon>
        <taxon>Adineta</taxon>
    </lineage>
</organism>
<keyword evidence="2" id="KW-0472">Membrane</keyword>
<feature type="transmembrane region" description="Helical" evidence="2">
    <location>
        <begin position="95"/>
        <end position="115"/>
    </location>
</feature>
<dbReference type="Proteomes" id="UP000663832">
    <property type="component" value="Unassembled WGS sequence"/>
</dbReference>
<evidence type="ECO:0000313" key="10">
    <source>
        <dbReference type="EMBL" id="CAF3713650.1"/>
    </source>
</evidence>
<dbReference type="EMBL" id="CAJNOM010000590">
    <property type="protein sequence ID" value="CAF1513664.1"/>
    <property type="molecule type" value="Genomic_DNA"/>
</dbReference>
<dbReference type="EMBL" id="CAJNOE010000706">
    <property type="protein sequence ID" value="CAF1315154.1"/>
    <property type="molecule type" value="Genomic_DNA"/>
</dbReference>
<evidence type="ECO:0000313" key="3">
    <source>
        <dbReference type="EMBL" id="CAF1025967.1"/>
    </source>
</evidence>
<evidence type="ECO:0000313" key="12">
    <source>
        <dbReference type="Proteomes" id="UP000663844"/>
    </source>
</evidence>
<dbReference type="Proteomes" id="UP000663860">
    <property type="component" value="Unassembled WGS sequence"/>
</dbReference>
<evidence type="ECO:0000256" key="1">
    <source>
        <dbReference type="SAM" id="MobiDB-lite"/>
    </source>
</evidence>
<protein>
    <submittedName>
        <fullName evidence="10">Uncharacterized protein</fullName>
    </submittedName>
</protein>
<dbReference type="AlphaFoldDB" id="A0A818VI83"/>
<comment type="caution">
    <text evidence="10">The sequence shown here is derived from an EMBL/GenBank/DDBJ whole genome shotgun (WGS) entry which is preliminary data.</text>
</comment>
<keyword evidence="2" id="KW-1133">Transmembrane helix</keyword>
<dbReference type="Proteomes" id="UP000663868">
    <property type="component" value="Unassembled WGS sequence"/>
</dbReference>
<dbReference type="EMBL" id="CAJNOM010000090">
    <property type="protein sequence ID" value="CAF1025967.1"/>
    <property type="molecule type" value="Genomic_DNA"/>
</dbReference>
<evidence type="ECO:0000313" key="7">
    <source>
        <dbReference type="EMBL" id="CAF1513664.1"/>
    </source>
</evidence>
<evidence type="ECO:0000313" key="9">
    <source>
        <dbReference type="EMBL" id="CAF3657276.1"/>
    </source>
</evidence>
<sequence>MHSMVGAFTPYTRKQQQGGTVRGCCYRFLQCSYPCGVTMLILSLLFIILGSILLIYIFHFNGCDTINTIDRDDDLTDIISISSSSFQCNRQAMKVLGITFIVSGAVLFLISLLVIKYSRSSEENNIIRAPSSSLRAKNTKQQHRSQQRQYSHPTSSSEHEQNQMIVSIK</sequence>
<accession>A0A818VI83</accession>
<proteinExistence type="predicted"/>
<evidence type="ECO:0000313" key="11">
    <source>
        <dbReference type="Proteomes" id="UP000663832"/>
    </source>
</evidence>
<dbReference type="Proteomes" id="UP000663881">
    <property type="component" value="Unassembled WGS sequence"/>
</dbReference>
<feature type="region of interest" description="Disordered" evidence="1">
    <location>
        <begin position="132"/>
        <end position="169"/>
    </location>
</feature>
<evidence type="ECO:0000313" key="5">
    <source>
        <dbReference type="EMBL" id="CAF1320567.1"/>
    </source>
</evidence>
<feature type="compositionally biased region" description="Basic residues" evidence="1">
    <location>
        <begin position="137"/>
        <end position="146"/>
    </location>
</feature>
<dbReference type="EMBL" id="CAJOBB010000346">
    <property type="protein sequence ID" value="CAF3657276.1"/>
    <property type="molecule type" value="Genomic_DNA"/>
</dbReference>
<evidence type="ECO:0000256" key="2">
    <source>
        <dbReference type="SAM" id="Phobius"/>
    </source>
</evidence>
<keyword evidence="11" id="KW-1185">Reference proteome</keyword>
<dbReference type="Proteomes" id="UP000663891">
    <property type="component" value="Unassembled WGS sequence"/>
</dbReference>
<dbReference type="OrthoDB" id="10046920at2759"/>
<dbReference type="Proteomes" id="UP000663845">
    <property type="component" value="Unassembled WGS sequence"/>
</dbReference>
<keyword evidence="2" id="KW-0812">Transmembrane</keyword>
<gene>
    <name evidence="4" type="ORF">IZO911_LOCUS34832</name>
    <name evidence="6" type="ORF">JYZ213_LOCUS34556</name>
    <name evidence="9" type="ORF">KXQ929_LOCUS8101</name>
    <name evidence="8" type="ORF">OKA104_LOCUS4596</name>
    <name evidence="10" type="ORF">OXD698_LOCUS13140</name>
    <name evidence="3" type="ORF">QVE165_LOCUS16268</name>
    <name evidence="7" type="ORF">QVE165_LOCUS44294</name>
    <name evidence="5" type="ORF">VCS650_LOCUS32117</name>
</gene>
<feature type="transmembrane region" description="Helical" evidence="2">
    <location>
        <begin position="37"/>
        <end position="58"/>
    </location>
</feature>
<evidence type="ECO:0000313" key="4">
    <source>
        <dbReference type="EMBL" id="CAF1315154.1"/>
    </source>
</evidence>
<reference evidence="10" key="1">
    <citation type="submission" date="2021-02" db="EMBL/GenBank/DDBJ databases">
        <authorList>
            <person name="Nowell W R."/>
        </authorList>
    </citation>
    <scope>NUCLEOTIDE SEQUENCE</scope>
</reference>
<dbReference type="Proteomes" id="UP000663844">
    <property type="component" value="Unassembled WGS sequence"/>
</dbReference>